<evidence type="ECO:0000256" key="5">
    <source>
        <dbReference type="ARBA" id="ARBA00022989"/>
    </source>
</evidence>
<accession>A0A8J3NGN1</accession>
<feature type="transmembrane region" description="Helical" evidence="7">
    <location>
        <begin position="268"/>
        <end position="288"/>
    </location>
</feature>
<comment type="similarity">
    <text evidence="7">Belongs to the binding-protein-dependent transport system permease family.</text>
</comment>
<dbReference type="InterPro" id="IPR035906">
    <property type="entry name" value="MetI-like_sf"/>
</dbReference>
<dbReference type="GO" id="GO:0071916">
    <property type="term" value="F:dipeptide transmembrane transporter activity"/>
    <property type="evidence" value="ECO:0007669"/>
    <property type="project" value="TreeGrafter"/>
</dbReference>
<dbReference type="AlphaFoldDB" id="A0A8J3NGN1"/>
<evidence type="ECO:0000259" key="8">
    <source>
        <dbReference type="PROSITE" id="PS50928"/>
    </source>
</evidence>
<name>A0A8J3NGN1_9ACTN</name>
<evidence type="ECO:0000256" key="1">
    <source>
        <dbReference type="ARBA" id="ARBA00004651"/>
    </source>
</evidence>
<dbReference type="PANTHER" id="PTHR43386:SF1">
    <property type="entry name" value="D,D-DIPEPTIDE TRANSPORT SYSTEM PERMEASE PROTEIN DDPC-RELATED"/>
    <property type="match status" value="1"/>
</dbReference>
<feature type="domain" description="ABC transmembrane type-1" evidence="8">
    <location>
        <begin position="99"/>
        <end position="288"/>
    </location>
</feature>
<dbReference type="InterPro" id="IPR000515">
    <property type="entry name" value="MetI-like"/>
</dbReference>
<dbReference type="Pfam" id="PF12911">
    <property type="entry name" value="OppC_N"/>
    <property type="match status" value="1"/>
</dbReference>
<dbReference type="InterPro" id="IPR050366">
    <property type="entry name" value="BP-dependent_transpt_permease"/>
</dbReference>
<dbReference type="Pfam" id="PF00528">
    <property type="entry name" value="BPD_transp_1"/>
    <property type="match status" value="1"/>
</dbReference>
<evidence type="ECO:0000256" key="3">
    <source>
        <dbReference type="ARBA" id="ARBA00022475"/>
    </source>
</evidence>
<dbReference type="SUPFAM" id="SSF161098">
    <property type="entry name" value="MetI-like"/>
    <property type="match status" value="1"/>
</dbReference>
<evidence type="ECO:0000256" key="4">
    <source>
        <dbReference type="ARBA" id="ARBA00022692"/>
    </source>
</evidence>
<gene>
    <name evidence="9" type="ORF">Aru02nite_59180</name>
</gene>
<feature type="transmembrane region" description="Helical" evidence="7">
    <location>
        <begin position="228"/>
        <end position="248"/>
    </location>
</feature>
<comment type="subcellular location">
    <subcellularLocation>
        <location evidence="1 7">Cell membrane</location>
        <topology evidence="1 7">Multi-pass membrane protein</topology>
    </subcellularLocation>
</comment>
<dbReference type="PROSITE" id="PS50928">
    <property type="entry name" value="ABC_TM1"/>
    <property type="match status" value="1"/>
</dbReference>
<dbReference type="Gene3D" id="1.10.3720.10">
    <property type="entry name" value="MetI-like"/>
    <property type="match status" value="1"/>
</dbReference>
<feature type="transmembrane region" description="Helical" evidence="7">
    <location>
        <begin position="160"/>
        <end position="178"/>
    </location>
</feature>
<protein>
    <submittedName>
        <fullName evidence="9">Peptide ABC transporter permease</fullName>
    </submittedName>
</protein>
<reference evidence="9" key="1">
    <citation type="submission" date="2021-01" db="EMBL/GenBank/DDBJ databases">
        <title>Whole genome shotgun sequence of Actinocatenispora rupis NBRC 107355.</title>
        <authorList>
            <person name="Komaki H."/>
            <person name="Tamura T."/>
        </authorList>
    </citation>
    <scope>NUCLEOTIDE SEQUENCE</scope>
    <source>
        <strain evidence="9">NBRC 107355</strain>
    </source>
</reference>
<keyword evidence="10" id="KW-1185">Reference proteome</keyword>
<evidence type="ECO:0000313" key="9">
    <source>
        <dbReference type="EMBL" id="GID15029.1"/>
    </source>
</evidence>
<dbReference type="Proteomes" id="UP000612808">
    <property type="component" value="Unassembled WGS sequence"/>
</dbReference>
<keyword evidence="3" id="KW-1003">Cell membrane</keyword>
<evidence type="ECO:0000256" key="6">
    <source>
        <dbReference type="ARBA" id="ARBA00023136"/>
    </source>
</evidence>
<dbReference type="InterPro" id="IPR025966">
    <property type="entry name" value="OppC_N"/>
</dbReference>
<feature type="transmembrane region" description="Helical" evidence="7">
    <location>
        <begin position="38"/>
        <end position="56"/>
    </location>
</feature>
<dbReference type="PANTHER" id="PTHR43386">
    <property type="entry name" value="OLIGOPEPTIDE TRANSPORT SYSTEM PERMEASE PROTEIN APPC"/>
    <property type="match status" value="1"/>
</dbReference>
<keyword evidence="5 7" id="KW-1133">Transmembrane helix</keyword>
<organism evidence="9 10">
    <name type="scientific">Actinocatenispora rupis</name>
    <dbReference type="NCBI Taxonomy" id="519421"/>
    <lineage>
        <taxon>Bacteria</taxon>
        <taxon>Bacillati</taxon>
        <taxon>Actinomycetota</taxon>
        <taxon>Actinomycetes</taxon>
        <taxon>Micromonosporales</taxon>
        <taxon>Micromonosporaceae</taxon>
        <taxon>Actinocatenispora</taxon>
    </lineage>
</organism>
<feature type="transmembrane region" description="Helical" evidence="7">
    <location>
        <begin position="130"/>
        <end position="154"/>
    </location>
</feature>
<comment type="caution">
    <text evidence="9">The sequence shown here is derived from an EMBL/GenBank/DDBJ whole genome shotgun (WGS) entry which is preliminary data.</text>
</comment>
<dbReference type="EMBL" id="BOMB01000038">
    <property type="protein sequence ID" value="GID15029.1"/>
    <property type="molecule type" value="Genomic_DNA"/>
</dbReference>
<evidence type="ECO:0000256" key="2">
    <source>
        <dbReference type="ARBA" id="ARBA00022448"/>
    </source>
</evidence>
<keyword evidence="6 7" id="KW-0472">Membrane</keyword>
<feature type="transmembrane region" description="Helical" evidence="7">
    <location>
        <begin position="98"/>
        <end position="123"/>
    </location>
</feature>
<keyword evidence="4 7" id="KW-0812">Transmembrane</keyword>
<sequence>MTATVGTSTLESPTVVRKPVRPSRNVVRALTRSRSGTIGFVLVGLIVLVSLLGPLFTPDTLPTDTSSVYLPPSASHWLGTDSSGRDVLIQVINGGRTVIVVGFAAAILSTLIAIVFGSLAAYLGGVVDSVVTAATDIVLTVPQIALLAVLSSLYHLDNSLLLASLIGILSWPTLLRAVRAQVLSLREREYVEAAQLLDLGTARILSVEILPNMASFIVMNFMIGMTNAIYALVGLYFLGLAPLAGHNWGIMLNEAWTRGAIFDSDSVFYILSPVIAISLLQLGLVLMTRSLEELLNPRLRQD</sequence>
<evidence type="ECO:0000256" key="7">
    <source>
        <dbReference type="RuleBase" id="RU363032"/>
    </source>
</evidence>
<keyword evidence="2 7" id="KW-0813">Transport</keyword>
<evidence type="ECO:0000313" key="10">
    <source>
        <dbReference type="Proteomes" id="UP000612808"/>
    </source>
</evidence>
<proteinExistence type="inferred from homology"/>
<dbReference type="RefSeq" id="WP_203663136.1">
    <property type="nucleotide sequence ID" value="NZ_BAAAZM010000001.1"/>
</dbReference>
<dbReference type="CDD" id="cd06261">
    <property type="entry name" value="TM_PBP2"/>
    <property type="match status" value="1"/>
</dbReference>
<dbReference type="GO" id="GO:0005886">
    <property type="term" value="C:plasma membrane"/>
    <property type="evidence" value="ECO:0007669"/>
    <property type="project" value="UniProtKB-SubCell"/>
</dbReference>